<comment type="function">
    <text evidence="5">Protein modifier that is covalently attached to lysine residues of substrate proteins, thereby targeting them for proteasomal degradation. The tagging system is termed pupylation.</text>
</comment>
<evidence type="ECO:0000256" key="5">
    <source>
        <dbReference type="HAMAP-Rule" id="MF_02106"/>
    </source>
</evidence>
<evidence type="ECO:0000313" key="7">
    <source>
        <dbReference type="EMBL" id="WGH93716.1"/>
    </source>
</evidence>
<dbReference type="AlphaFoldDB" id="A0AAJ6AP99"/>
<feature type="cross-link" description="Isoglutamyl lysine isopeptide (Gln-Lys) (interchain with K-? in acceptor proteins)" evidence="5">
    <location>
        <position position="68"/>
    </location>
</feature>
<dbReference type="Pfam" id="PF05639">
    <property type="entry name" value="Pup"/>
    <property type="match status" value="1"/>
</dbReference>
<feature type="compositionally biased region" description="Low complexity" evidence="6">
    <location>
        <begin position="24"/>
        <end position="41"/>
    </location>
</feature>
<dbReference type="GO" id="GO:0010498">
    <property type="term" value="P:proteasomal protein catabolic process"/>
    <property type="evidence" value="ECO:0007669"/>
    <property type="project" value="UniProtKB-UniRule"/>
</dbReference>
<comment type="PTM">
    <text evidence="5">Is modified by deamidation of its C-terminal glutamine to glutamate by the deamidase Dop, a prerequisite to the subsequent pupylation process.</text>
</comment>
<protein>
    <recommendedName>
        <fullName evidence="3 5">Prokaryotic ubiquitin-like protein Pup</fullName>
    </recommendedName>
    <alternativeName>
        <fullName evidence="4 5">Bacterial ubiquitin-like modifier</fullName>
    </alternativeName>
</protein>
<comment type="domain">
    <text evidence="5">The N-terminal unstructured half of Pup provides a signal required to initiate unfolding and degradation by the proteasome but is not needed for pupylation, while the C-terminal helical half of Pup interacts with ARC to target proteins to the proteasome.</text>
</comment>
<feature type="region of interest" description="ARC ATPase binding" evidence="5">
    <location>
        <begin position="25"/>
        <end position="62"/>
    </location>
</feature>
<evidence type="ECO:0000256" key="1">
    <source>
        <dbReference type="ARBA" id="ARBA00004707"/>
    </source>
</evidence>
<evidence type="ECO:0000256" key="4">
    <source>
        <dbReference type="ARBA" id="ARBA00032321"/>
    </source>
</evidence>
<keyword evidence="8" id="KW-1185">Reference proteome</keyword>
<reference evidence="7 8" key="1">
    <citation type="submission" date="2023-03" db="EMBL/GenBank/DDBJ databases">
        <title>Complete genome sequences of several Auritidibacter ignavus strains isolated from ear infections.</title>
        <authorList>
            <person name="Baehr T."/>
            <person name="Baumhoegger A.M."/>
        </authorList>
    </citation>
    <scope>NUCLEOTIDE SEQUENCE [LARGE SCALE GENOMIC DNA]</scope>
    <source>
        <strain evidence="7 8">BABAE-6</strain>
    </source>
</reference>
<gene>
    <name evidence="5" type="primary">pup</name>
    <name evidence="7" type="ORF">QDX21_02660</name>
</gene>
<evidence type="ECO:0000256" key="2">
    <source>
        <dbReference type="ARBA" id="ARBA00010616"/>
    </source>
</evidence>
<dbReference type="GO" id="GO:0070628">
    <property type="term" value="F:proteasome binding"/>
    <property type="evidence" value="ECO:0007669"/>
    <property type="project" value="UniProtKB-UniRule"/>
</dbReference>
<evidence type="ECO:0000256" key="6">
    <source>
        <dbReference type="SAM" id="MobiDB-lite"/>
    </source>
</evidence>
<dbReference type="Proteomes" id="UP001224674">
    <property type="component" value="Chromosome"/>
</dbReference>
<evidence type="ECO:0000256" key="3">
    <source>
        <dbReference type="ARBA" id="ARBA00016748"/>
    </source>
</evidence>
<dbReference type="RefSeq" id="WP_110098343.1">
    <property type="nucleotide sequence ID" value="NZ_CP122566.1"/>
</dbReference>
<feature type="region of interest" description="Disordered" evidence="6">
    <location>
        <begin position="1"/>
        <end position="48"/>
    </location>
</feature>
<dbReference type="InterPro" id="IPR008515">
    <property type="entry name" value="Ubiquitin-like_Pup"/>
</dbReference>
<keyword evidence="5" id="KW-0833">Ubl conjugation pathway</keyword>
<dbReference type="EMBL" id="CP122566">
    <property type="protein sequence ID" value="WGH93716.1"/>
    <property type="molecule type" value="Genomic_DNA"/>
</dbReference>
<feature type="compositionally biased region" description="Polar residues" evidence="6">
    <location>
        <begin position="1"/>
        <end position="11"/>
    </location>
</feature>
<dbReference type="NCBIfam" id="TIGR03687">
    <property type="entry name" value="pupylate_cterm"/>
    <property type="match status" value="1"/>
</dbReference>
<feature type="modified residue" description="Deamidated glutamine" evidence="5">
    <location>
        <position position="68"/>
    </location>
</feature>
<dbReference type="HAMAP" id="MF_02106">
    <property type="entry name" value="Pup"/>
    <property type="match status" value="1"/>
</dbReference>
<comment type="similarity">
    <text evidence="2 5">Belongs to the prokaryotic ubiquitin-like protein family.</text>
</comment>
<dbReference type="GO" id="GO:0019941">
    <property type="term" value="P:modification-dependent protein catabolic process"/>
    <property type="evidence" value="ECO:0007669"/>
    <property type="project" value="UniProtKB-UniRule"/>
</dbReference>
<proteinExistence type="inferred from homology"/>
<dbReference type="GO" id="GO:0070490">
    <property type="term" value="P:protein pupylation"/>
    <property type="evidence" value="ECO:0007669"/>
    <property type="project" value="UniProtKB-UniRule"/>
</dbReference>
<feature type="compositionally biased region" description="Basic and acidic residues" evidence="6">
    <location>
        <begin position="12"/>
        <end position="21"/>
    </location>
</feature>
<sequence length="68" mass="7264">MAAQQNSPQYRNQREDQHDPGTPEPATAPATSSSSSAGDLDSLLDDIDDVLETNAEEFVKGFVQKGGQ</sequence>
<accession>A0AAJ6AP99</accession>
<comment type="pathway">
    <text evidence="1 5">Protein degradation; proteasomal Pup-dependent pathway.</text>
</comment>
<comment type="subunit">
    <text evidence="5">Strongly interacts with the proteasome-associated ATPase ARC through a hydrophobic interface; the interacting region of Pup lies in its C-terminal half. There is one Pup binding site per ARC hexamer ring.</text>
</comment>
<keyword evidence="5" id="KW-1017">Isopeptide bond</keyword>
<evidence type="ECO:0000313" key="8">
    <source>
        <dbReference type="Proteomes" id="UP001224674"/>
    </source>
</evidence>
<organism evidence="7 8">
    <name type="scientific">Auritidibacter ignavus</name>
    <dbReference type="NCBI Taxonomy" id="678932"/>
    <lineage>
        <taxon>Bacteria</taxon>
        <taxon>Bacillati</taxon>
        <taxon>Actinomycetota</taxon>
        <taxon>Actinomycetes</taxon>
        <taxon>Micrococcales</taxon>
        <taxon>Micrococcaceae</taxon>
        <taxon>Auritidibacter</taxon>
    </lineage>
</organism>
<name>A0AAJ6AP99_9MICC</name>
<dbReference type="GO" id="GO:0031386">
    <property type="term" value="F:protein tag activity"/>
    <property type="evidence" value="ECO:0007669"/>
    <property type="project" value="UniProtKB-UniRule"/>
</dbReference>